<dbReference type="InterPro" id="IPR006381">
    <property type="entry name" value="HAD-SF-IIB-MPGP"/>
</dbReference>
<dbReference type="InterPro" id="IPR006379">
    <property type="entry name" value="HAD-SF_hydro_IIB"/>
</dbReference>
<accession>A0A1C1Z123</accession>
<evidence type="ECO:0000313" key="4">
    <source>
        <dbReference type="EMBL" id="OCW59473.1"/>
    </source>
</evidence>
<proteinExistence type="predicted"/>
<dbReference type="GO" id="GO:0050531">
    <property type="term" value="F:mannosyl-3-phosphoglycerate phosphatase activity"/>
    <property type="evidence" value="ECO:0007669"/>
    <property type="project" value="InterPro"/>
</dbReference>
<dbReference type="PANTHER" id="PTHR10000:SF8">
    <property type="entry name" value="HAD SUPERFAMILY HYDROLASE-LIKE, TYPE 3"/>
    <property type="match status" value="1"/>
</dbReference>
<dbReference type="GO" id="GO:0000287">
    <property type="term" value="F:magnesium ion binding"/>
    <property type="evidence" value="ECO:0007669"/>
    <property type="project" value="TreeGrafter"/>
</dbReference>
<keyword evidence="2" id="KW-0378">Hydrolase</keyword>
<dbReference type="InterPro" id="IPR023214">
    <property type="entry name" value="HAD_sf"/>
</dbReference>
<dbReference type="Proteomes" id="UP000094795">
    <property type="component" value="Unassembled WGS sequence"/>
</dbReference>
<dbReference type="Gene3D" id="3.40.50.1000">
    <property type="entry name" value="HAD superfamily/HAD-like"/>
    <property type="match status" value="1"/>
</dbReference>
<evidence type="ECO:0000256" key="3">
    <source>
        <dbReference type="ARBA" id="ARBA00022842"/>
    </source>
</evidence>
<dbReference type="SFLD" id="SFLDG01142">
    <property type="entry name" value="C2.B.2:_Mannosyl-3-phosphoglyc"/>
    <property type="match status" value="1"/>
</dbReference>
<dbReference type="SUPFAM" id="SSF56784">
    <property type="entry name" value="HAD-like"/>
    <property type="match status" value="1"/>
</dbReference>
<dbReference type="PANTHER" id="PTHR10000">
    <property type="entry name" value="PHOSPHOSERINE PHOSPHATASE"/>
    <property type="match status" value="1"/>
</dbReference>
<keyword evidence="3" id="KW-0460">Magnesium</keyword>
<dbReference type="NCBIfam" id="TIGR01486">
    <property type="entry name" value="HAD-SF-IIB-MPGP"/>
    <property type="match status" value="1"/>
</dbReference>
<protein>
    <submittedName>
        <fullName evidence="4">Mannosyl-3-phosphoglycerate phosphatase</fullName>
    </submittedName>
</protein>
<dbReference type="SFLD" id="SFLDS00003">
    <property type="entry name" value="Haloacid_Dehalogenase"/>
    <property type="match status" value="1"/>
</dbReference>
<dbReference type="GO" id="GO:0051479">
    <property type="term" value="P:mannosylglycerate biosynthetic process"/>
    <property type="evidence" value="ECO:0007669"/>
    <property type="project" value="InterPro"/>
</dbReference>
<dbReference type="OrthoDB" id="193379at2"/>
<keyword evidence="5" id="KW-1185">Reference proteome</keyword>
<dbReference type="STRING" id="1480615.AWJ14_10660"/>
<dbReference type="InterPro" id="IPR036412">
    <property type="entry name" value="HAD-like_sf"/>
</dbReference>
<dbReference type="GO" id="GO:0005829">
    <property type="term" value="C:cytosol"/>
    <property type="evidence" value="ECO:0007669"/>
    <property type="project" value="TreeGrafter"/>
</dbReference>
<dbReference type="AlphaFoldDB" id="A0A1C1Z123"/>
<evidence type="ECO:0000256" key="2">
    <source>
        <dbReference type="ARBA" id="ARBA00022801"/>
    </source>
</evidence>
<dbReference type="Pfam" id="PF08282">
    <property type="entry name" value="Hydrolase_3"/>
    <property type="match status" value="1"/>
</dbReference>
<dbReference type="EMBL" id="LQZT01000001">
    <property type="protein sequence ID" value="OCW59473.1"/>
    <property type="molecule type" value="Genomic_DNA"/>
</dbReference>
<reference evidence="4 5" key="1">
    <citation type="submission" date="2015-12" db="EMBL/GenBank/DDBJ databases">
        <authorList>
            <person name="Shamseldin A."/>
            <person name="Moawad H."/>
            <person name="Abd El-Rahim W.M."/>
            <person name="Sadowsky M.J."/>
        </authorList>
    </citation>
    <scope>NUCLEOTIDE SEQUENCE [LARGE SCALE GENOMIC DNA]</scope>
    <source>
        <strain evidence="4 5">JC234</strain>
    </source>
</reference>
<comment type="caution">
    <text evidence="4">The sequence shown here is derived from an EMBL/GenBank/DDBJ whole genome shotgun (WGS) entry which is preliminary data.</text>
</comment>
<evidence type="ECO:0000313" key="5">
    <source>
        <dbReference type="Proteomes" id="UP000094795"/>
    </source>
</evidence>
<gene>
    <name evidence="4" type="ORF">AWJ14_10660</name>
</gene>
<dbReference type="NCBIfam" id="TIGR01484">
    <property type="entry name" value="HAD-SF-IIB"/>
    <property type="match status" value="1"/>
</dbReference>
<keyword evidence="1" id="KW-0479">Metal-binding</keyword>
<dbReference type="Gene3D" id="3.30.980.20">
    <property type="entry name" value="Putative mannosyl-3-phosphoglycerate phosphatase, domain 2"/>
    <property type="match status" value="1"/>
</dbReference>
<name>A0A1C1Z123_9HYPH</name>
<evidence type="ECO:0000256" key="1">
    <source>
        <dbReference type="ARBA" id="ARBA00022723"/>
    </source>
</evidence>
<dbReference type="SFLD" id="SFLDG01140">
    <property type="entry name" value="C2.B:_Phosphomannomutase_and_P"/>
    <property type="match status" value="1"/>
</dbReference>
<organism evidence="4 5">
    <name type="scientific">Hoeflea olei</name>
    <dbReference type="NCBI Taxonomy" id="1480615"/>
    <lineage>
        <taxon>Bacteria</taxon>
        <taxon>Pseudomonadati</taxon>
        <taxon>Pseudomonadota</taxon>
        <taxon>Alphaproteobacteria</taxon>
        <taxon>Hyphomicrobiales</taxon>
        <taxon>Rhizobiaceae</taxon>
        <taxon>Hoeflea</taxon>
    </lineage>
</organism>
<sequence length="278" mass="30299">MPLDHQLRQDTVSAPGLQHLIIFTDLDGTLLDHHTYSHAQATPALERLRRHDIPLILASSKTAAEIAPLREALGFAHCPAIVENGAGMLEPGRELEDTAERHGEIRQILDQLPAKLRKHFQGFSDWSVDQLAERTGLTRADAENARNRQFSEPGLWLGNEADRAEFVAEVSVRGLQITQGGRFLTPSFGGSKARCMREIAVRHATDRGQAFAVALGDAENDVDMIEQADLGVIIPNPAHRGIPPLAGEATGSVIRAGNPGPAGWNSVMMGLMDHWELD</sequence>